<reference evidence="4" key="1">
    <citation type="submission" date="2019-02" db="EMBL/GenBank/DDBJ databases">
        <authorList>
            <person name="Gruber-Vodicka R. H."/>
            <person name="Seah K. B. B."/>
        </authorList>
    </citation>
    <scope>NUCLEOTIDE SEQUENCE</scope>
    <source>
        <strain evidence="3">BECK_BZ163</strain>
        <strain evidence="4">BECK_BZ164</strain>
        <strain evidence="2">BECK_BZ165</strain>
    </source>
</reference>
<dbReference type="EMBL" id="CAADFA010000017">
    <property type="protein sequence ID" value="VFJ44877.1"/>
    <property type="molecule type" value="Genomic_DNA"/>
</dbReference>
<evidence type="ECO:0000313" key="3">
    <source>
        <dbReference type="EMBL" id="VFJ61233.1"/>
    </source>
</evidence>
<sequence>MKRLLLNVAVLSMSLFLGSLSPLHADVLEDTWGIFTDPLKLKEGTDNTVQAIKEARAAALAAISAASELEEQTDRHIRHYLADINAKISNIDALGDKYIKEIRSIETQIMSDVLTALKEVECSAIRISENAVGEQILNRFPKVIADNEVIYKLPYGSQPRRVFFGLIPWGNESATVVINKKEGLKQFEEFEKIEKAYLKSLGDATDDDKAILIPATYANLANLSVKTACLYKDTYFRNMLMVKFVEYNAMIVPWGKSIRVEF</sequence>
<name>A0A450W377_9GAMM</name>
<evidence type="ECO:0000313" key="2">
    <source>
        <dbReference type="EMBL" id="VFJ44877.1"/>
    </source>
</evidence>
<proteinExistence type="predicted"/>
<dbReference type="EMBL" id="CAADFL010000182">
    <property type="protein sequence ID" value="VFK11442.1"/>
    <property type="molecule type" value="Genomic_DNA"/>
</dbReference>
<evidence type="ECO:0000313" key="4">
    <source>
        <dbReference type="EMBL" id="VFK11442.1"/>
    </source>
</evidence>
<feature type="chain" id="PRO_5036113463" evidence="1">
    <location>
        <begin position="26"/>
        <end position="262"/>
    </location>
</feature>
<feature type="signal peptide" evidence="1">
    <location>
        <begin position="1"/>
        <end position="25"/>
    </location>
</feature>
<dbReference type="EMBL" id="CAADEZ010000280">
    <property type="protein sequence ID" value="VFJ61233.1"/>
    <property type="molecule type" value="Genomic_DNA"/>
</dbReference>
<accession>A0A450W377</accession>
<protein>
    <submittedName>
        <fullName evidence="4">Uncharacterized protein</fullName>
    </submittedName>
</protein>
<keyword evidence="1" id="KW-0732">Signal</keyword>
<evidence type="ECO:0000256" key="1">
    <source>
        <dbReference type="SAM" id="SignalP"/>
    </source>
</evidence>
<organism evidence="4">
    <name type="scientific">Candidatus Kentrum sp. FM</name>
    <dbReference type="NCBI Taxonomy" id="2126340"/>
    <lineage>
        <taxon>Bacteria</taxon>
        <taxon>Pseudomonadati</taxon>
        <taxon>Pseudomonadota</taxon>
        <taxon>Gammaproteobacteria</taxon>
        <taxon>Candidatus Kentrum</taxon>
    </lineage>
</organism>
<gene>
    <name evidence="3" type="ORF">BECKFM1743A_GA0114220_102809</name>
    <name evidence="4" type="ORF">BECKFM1743B_GA0114221_101829</name>
    <name evidence="2" type="ORF">BECKFM1743C_GA0114222_100179</name>
</gene>
<dbReference type="AlphaFoldDB" id="A0A450W377"/>